<name>A0A2A4JBW0_HELVI</name>
<dbReference type="STRING" id="7102.A0A2A4JBW0"/>
<protein>
    <submittedName>
        <fullName evidence="1">Uncharacterized protein</fullName>
    </submittedName>
</protein>
<gene>
    <name evidence="1" type="ORF">B5V51_4218</name>
</gene>
<reference evidence="1" key="1">
    <citation type="submission" date="2017-09" db="EMBL/GenBank/DDBJ databases">
        <title>Contemporary evolution of a Lepidopteran species, Heliothis virescens, in response to modern agricultural practices.</title>
        <authorList>
            <person name="Fritz M.L."/>
            <person name="Deyonke A.M."/>
            <person name="Papanicolaou A."/>
            <person name="Micinski S."/>
            <person name="Westbrook J."/>
            <person name="Gould F."/>
        </authorList>
    </citation>
    <scope>NUCLEOTIDE SEQUENCE [LARGE SCALE GENOMIC DNA]</scope>
    <source>
        <strain evidence="1">HvINT-</strain>
        <tissue evidence="1">Whole body</tissue>
    </source>
</reference>
<accession>A0A2A4JBW0</accession>
<proteinExistence type="predicted"/>
<sequence length="141" mass="16105">MEKVLLSCRSLYNDFQFATEALIMTRVVNNLPKVTFVKKPWAHVKNITPADPDYNLSRPIDILLDAHVFSEILMNGLVKGEANQPMTQQTRLGWIVSGNVTKTFNCNVVVNEINDLSKYWEVEDINGDSCNSMMSEERYCE</sequence>
<organism evidence="1">
    <name type="scientific">Heliothis virescens</name>
    <name type="common">Tobacco budworm moth</name>
    <dbReference type="NCBI Taxonomy" id="7102"/>
    <lineage>
        <taxon>Eukaryota</taxon>
        <taxon>Metazoa</taxon>
        <taxon>Ecdysozoa</taxon>
        <taxon>Arthropoda</taxon>
        <taxon>Hexapoda</taxon>
        <taxon>Insecta</taxon>
        <taxon>Pterygota</taxon>
        <taxon>Neoptera</taxon>
        <taxon>Endopterygota</taxon>
        <taxon>Lepidoptera</taxon>
        <taxon>Glossata</taxon>
        <taxon>Ditrysia</taxon>
        <taxon>Noctuoidea</taxon>
        <taxon>Noctuidae</taxon>
        <taxon>Heliothinae</taxon>
        <taxon>Heliothis</taxon>
    </lineage>
</organism>
<dbReference type="EMBL" id="NWSH01002039">
    <property type="protein sequence ID" value="PCG69339.1"/>
    <property type="molecule type" value="Genomic_DNA"/>
</dbReference>
<comment type="caution">
    <text evidence="1">The sequence shown here is derived from an EMBL/GenBank/DDBJ whole genome shotgun (WGS) entry which is preliminary data.</text>
</comment>
<dbReference type="AlphaFoldDB" id="A0A2A4JBW0"/>
<evidence type="ECO:0000313" key="1">
    <source>
        <dbReference type="EMBL" id="PCG69339.1"/>
    </source>
</evidence>